<dbReference type="SMART" id="SM00042">
    <property type="entry name" value="CUB"/>
    <property type="match status" value="1"/>
</dbReference>
<keyword evidence="6" id="KW-1185">Reference proteome</keyword>
<evidence type="ECO:0000256" key="3">
    <source>
        <dbReference type="SAM" id="SignalP"/>
    </source>
</evidence>
<proteinExistence type="predicted"/>
<feature type="chain" id="PRO_5002797585" description="CUB domain-containing protein" evidence="3">
    <location>
        <begin position="23"/>
        <end position="217"/>
    </location>
</feature>
<evidence type="ECO:0000256" key="1">
    <source>
        <dbReference type="ARBA" id="ARBA00023157"/>
    </source>
</evidence>
<name>B3SBF7_TRIAD</name>
<accession>B3SBF7</accession>
<dbReference type="EMBL" id="DS985264">
    <property type="protein sequence ID" value="EDV19949.1"/>
    <property type="molecule type" value="Genomic_DNA"/>
</dbReference>
<dbReference type="PANTHER" id="PTHR46908">
    <property type="entry name" value="CUBILIN-LIKE PROTEIN"/>
    <property type="match status" value="1"/>
</dbReference>
<dbReference type="KEGG" id="tad:TRIADDRAFT_61599"/>
<dbReference type="PhylomeDB" id="B3SBF7"/>
<dbReference type="InterPro" id="IPR052129">
    <property type="entry name" value="Spermadhesin-Link_domain"/>
</dbReference>
<dbReference type="PANTHER" id="PTHR46908:SF8">
    <property type="entry name" value="C-TYPE LECTIN DOMAIN-CONTAINING PROTEIN"/>
    <property type="match status" value="1"/>
</dbReference>
<dbReference type="PROSITE" id="PS01180">
    <property type="entry name" value="CUB"/>
    <property type="match status" value="1"/>
</dbReference>
<dbReference type="OrthoDB" id="291007at2759"/>
<dbReference type="CDD" id="cd00041">
    <property type="entry name" value="CUB"/>
    <property type="match status" value="1"/>
</dbReference>
<dbReference type="GeneID" id="6758752"/>
<protein>
    <recommendedName>
        <fullName evidence="4">CUB domain-containing protein</fullName>
    </recommendedName>
</protein>
<feature type="domain" description="CUB" evidence="4">
    <location>
        <begin position="78"/>
        <end position="193"/>
    </location>
</feature>
<dbReference type="Proteomes" id="UP000009022">
    <property type="component" value="Unassembled WGS sequence"/>
</dbReference>
<dbReference type="AlphaFoldDB" id="B3SBF7"/>
<evidence type="ECO:0000313" key="5">
    <source>
        <dbReference type="EMBL" id="EDV19949.1"/>
    </source>
</evidence>
<dbReference type="CTD" id="6758752"/>
<reference evidence="5 6" key="1">
    <citation type="journal article" date="2008" name="Nature">
        <title>The Trichoplax genome and the nature of placozoans.</title>
        <authorList>
            <person name="Srivastava M."/>
            <person name="Begovic E."/>
            <person name="Chapman J."/>
            <person name="Putnam N.H."/>
            <person name="Hellsten U."/>
            <person name="Kawashima T."/>
            <person name="Kuo A."/>
            <person name="Mitros T."/>
            <person name="Salamov A."/>
            <person name="Carpenter M.L."/>
            <person name="Signorovitch A.Y."/>
            <person name="Moreno M.A."/>
            <person name="Kamm K."/>
            <person name="Grimwood J."/>
            <person name="Schmutz J."/>
            <person name="Shapiro H."/>
            <person name="Grigoriev I.V."/>
            <person name="Buss L.W."/>
            <person name="Schierwater B."/>
            <person name="Dellaporta S.L."/>
            <person name="Rokhsar D.S."/>
        </authorList>
    </citation>
    <scope>NUCLEOTIDE SEQUENCE [LARGE SCALE GENOMIC DNA]</scope>
    <source>
        <strain evidence="5 6">Grell-BS-1999</strain>
    </source>
</reference>
<organism evidence="5 6">
    <name type="scientific">Trichoplax adhaerens</name>
    <name type="common">Trichoplax reptans</name>
    <dbReference type="NCBI Taxonomy" id="10228"/>
    <lineage>
        <taxon>Eukaryota</taxon>
        <taxon>Metazoa</taxon>
        <taxon>Placozoa</taxon>
        <taxon>Uniplacotomia</taxon>
        <taxon>Trichoplacea</taxon>
        <taxon>Trichoplacidae</taxon>
        <taxon>Trichoplax</taxon>
    </lineage>
</organism>
<keyword evidence="3" id="KW-0732">Signal</keyword>
<keyword evidence="1" id="KW-1015">Disulfide bond</keyword>
<comment type="caution">
    <text evidence="2">Lacks conserved residue(s) required for the propagation of feature annotation.</text>
</comment>
<dbReference type="InParanoid" id="B3SBF7"/>
<evidence type="ECO:0000259" key="4">
    <source>
        <dbReference type="PROSITE" id="PS01180"/>
    </source>
</evidence>
<dbReference type="Pfam" id="PF00431">
    <property type="entry name" value="CUB"/>
    <property type="match status" value="1"/>
</dbReference>
<dbReference type="InterPro" id="IPR000859">
    <property type="entry name" value="CUB_dom"/>
</dbReference>
<dbReference type="HOGENOM" id="CLU_1273686_0_0_1"/>
<dbReference type="Gene3D" id="2.60.120.290">
    <property type="entry name" value="Spermadhesin, CUB domain"/>
    <property type="match status" value="1"/>
</dbReference>
<evidence type="ECO:0000313" key="6">
    <source>
        <dbReference type="Proteomes" id="UP000009022"/>
    </source>
</evidence>
<dbReference type="InterPro" id="IPR035914">
    <property type="entry name" value="Sperma_CUB_dom_sf"/>
</dbReference>
<sequence>MAMNLLFFILILSALLWTSCNSVTLTTMPPGALSTNSSNLHARLVDTNATCASYEWYRNTSNGQVVAQQTSHCYSNRCNVTFHQSSGTFTSPYYPLRYMPAFCTYTINAQSGNTITINWQKFNVGVAALFGSCLPDSVTVYDQSTVSPLSKSVLCGNMSQTSSFTSKSNKIIIVFKSISNRHFNGFMANFKTNGLASHQNHHSLATVIPSKNCMAIL</sequence>
<feature type="signal peptide" evidence="3">
    <location>
        <begin position="1"/>
        <end position="22"/>
    </location>
</feature>
<gene>
    <name evidence="5" type="ORF">TRIADDRAFT_61599</name>
</gene>
<dbReference type="RefSeq" id="XP_002117539.1">
    <property type="nucleotide sequence ID" value="XM_002117503.1"/>
</dbReference>
<dbReference type="SUPFAM" id="SSF49854">
    <property type="entry name" value="Spermadhesin, CUB domain"/>
    <property type="match status" value="1"/>
</dbReference>
<evidence type="ECO:0000256" key="2">
    <source>
        <dbReference type="PROSITE-ProRule" id="PRU00059"/>
    </source>
</evidence>